<feature type="signal peptide" evidence="2">
    <location>
        <begin position="1"/>
        <end position="19"/>
    </location>
</feature>
<accession>A0A9P5X7F9</accession>
<feature type="chain" id="PRO_5040116032" description="FAS1 domain-containing protein" evidence="2">
    <location>
        <begin position="20"/>
        <end position="199"/>
    </location>
</feature>
<proteinExistence type="predicted"/>
<keyword evidence="5" id="KW-1185">Reference proteome</keyword>
<evidence type="ECO:0000259" key="3">
    <source>
        <dbReference type="PROSITE" id="PS50213"/>
    </source>
</evidence>
<reference evidence="4" key="1">
    <citation type="submission" date="2020-11" db="EMBL/GenBank/DDBJ databases">
        <authorList>
            <consortium name="DOE Joint Genome Institute"/>
            <person name="Ahrendt S."/>
            <person name="Riley R."/>
            <person name="Andreopoulos W."/>
            <person name="Labutti K."/>
            <person name="Pangilinan J."/>
            <person name="Ruiz-Duenas F.J."/>
            <person name="Barrasa J.M."/>
            <person name="Sanchez-Garcia M."/>
            <person name="Camarero S."/>
            <person name="Miyauchi S."/>
            <person name="Serrano A."/>
            <person name="Linde D."/>
            <person name="Babiker R."/>
            <person name="Drula E."/>
            <person name="Ayuso-Fernandez I."/>
            <person name="Pacheco R."/>
            <person name="Padilla G."/>
            <person name="Ferreira P."/>
            <person name="Barriuso J."/>
            <person name="Kellner H."/>
            <person name="Castanera R."/>
            <person name="Alfaro M."/>
            <person name="Ramirez L."/>
            <person name="Pisabarro A.G."/>
            <person name="Kuo A."/>
            <person name="Tritt A."/>
            <person name="Lipzen A."/>
            <person name="He G."/>
            <person name="Yan M."/>
            <person name="Ng V."/>
            <person name="Cullen D."/>
            <person name="Martin F."/>
            <person name="Rosso M.-N."/>
            <person name="Henrissat B."/>
            <person name="Hibbett D."/>
            <person name="Martinez A.T."/>
            <person name="Grigoriev I.V."/>
        </authorList>
    </citation>
    <scope>NUCLEOTIDE SEQUENCE</scope>
    <source>
        <strain evidence="4">MF-IS2</strain>
    </source>
</reference>
<dbReference type="PANTHER" id="PTHR28156:SF1">
    <property type="entry name" value="FAS1 DOMAIN-CONTAINING PROTEIN YDR262W"/>
    <property type="match status" value="1"/>
</dbReference>
<feature type="domain" description="FAS1" evidence="3">
    <location>
        <begin position="41"/>
        <end position="196"/>
    </location>
</feature>
<dbReference type="InterPro" id="IPR000782">
    <property type="entry name" value="FAS1_domain"/>
</dbReference>
<dbReference type="PROSITE" id="PS50213">
    <property type="entry name" value="FAS1"/>
    <property type="match status" value="1"/>
</dbReference>
<evidence type="ECO:0000313" key="4">
    <source>
        <dbReference type="EMBL" id="KAF9444762.1"/>
    </source>
</evidence>
<dbReference type="Pfam" id="PF02469">
    <property type="entry name" value="Fasciclin"/>
    <property type="match status" value="1"/>
</dbReference>
<gene>
    <name evidence="4" type="ORF">P691DRAFT_806667</name>
</gene>
<organism evidence="4 5">
    <name type="scientific">Macrolepiota fuliginosa MF-IS2</name>
    <dbReference type="NCBI Taxonomy" id="1400762"/>
    <lineage>
        <taxon>Eukaryota</taxon>
        <taxon>Fungi</taxon>
        <taxon>Dikarya</taxon>
        <taxon>Basidiomycota</taxon>
        <taxon>Agaricomycotina</taxon>
        <taxon>Agaricomycetes</taxon>
        <taxon>Agaricomycetidae</taxon>
        <taxon>Agaricales</taxon>
        <taxon>Agaricineae</taxon>
        <taxon>Agaricaceae</taxon>
        <taxon>Macrolepiota</taxon>
    </lineage>
</organism>
<evidence type="ECO:0000256" key="1">
    <source>
        <dbReference type="ARBA" id="ARBA00022729"/>
    </source>
</evidence>
<dbReference type="InterPro" id="IPR036378">
    <property type="entry name" value="FAS1_dom_sf"/>
</dbReference>
<dbReference type="InterPro" id="IPR040200">
    <property type="entry name" value="Mug57-like"/>
</dbReference>
<sequence length="199" mass="21660">MKLQCFSLILLPFLSLVSASGDEQIVMNPTDAPFIPQAHAQPTLSDLLTVEQSASIFYSYARELELSRIFGDDSANSTVLVPINKAVMALSRKPHEGQGSTAIGGDVEITEEEFDKLSKANVERWVSAHIIPEAPIVLDSREYPTLLEGKSISFKPILKSDGKGPEWTRVTVEGGIRIIGMKEASNGVLYLLDGVISTE</sequence>
<comment type="caution">
    <text evidence="4">The sequence shown here is derived from an EMBL/GenBank/DDBJ whole genome shotgun (WGS) entry which is preliminary data.</text>
</comment>
<keyword evidence="1 2" id="KW-0732">Signal</keyword>
<dbReference type="OrthoDB" id="5551751at2759"/>
<dbReference type="EMBL" id="MU151349">
    <property type="protein sequence ID" value="KAF9444762.1"/>
    <property type="molecule type" value="Genomic_DNA"/>
</dbReference>
<dbReference type="PANTHER" id="PTHR28156">
    <property type="entry name" value="FAS1 DOMAIN-CONTAINING PROTEIN YDR262W"/>
    <property type="match status" value="1"/>
</dbReference>
<dbReference type="Proteomes" id="UP000807342">
    <property type="component" value="Unassembled WGS sequence"/>
</dbReference>
<dbReference type="SUPFAM" id="SSF82153">
    <property type="entry name" value="FAS1 domain"/>
    <property type="match status" value="1"/>
</dbReference>
<protein>
    <recommendedName>
        <fullName evidence="3">FAS1 domain-containing protein</fullName>
    </recommendedName>
</protein>
<evidence type="ECO:0000313" key="5">
    <source>
        <dbReference type="Proteomes" id="UP000807342"/>
    </source>
</evidence>
<dbReference type="AlphaFoldDB" id="A0A9P5X7F9"/>
<name>A0A9P5X7F9_9AGAR</name>
<evidence type="ECO:0000256" key="2">
    <source>
        <dbReference type="SAM" id="SignalP"/>
    </source>
</evidence>
<dbReference type="Gene3D" id="2.30.180.10">
    <property type="entry name" value="FAS1 domain"/>
    <property type="match status" value="1"/>
</dbReference>